<gene>
    <name evidence="1" type="ORF">CHILSU_LOCUS493</name>
</gene>
<protein>
    <recommendedName>
        <fullName evidence="3">HAT C-terminal dimerisation domain-containing protein</fullName>
    </recommendedName>
</protein>
<keyword evidence="2" id="KW-1185">Reference proteome</keyword>
<name>A0ABN8ASS8_CHISP</name>
<organism evidence="1 2">
    <name type="scientific">Chilo suppressalis</name>
    <name type="common">Asiatic rice borer moth</name>
    <dbReference type="NCBI Taxonomy" id="168631"/>
    <lineage>
        <taxon>Eukaryota</taxon>
        <taxon>Metazoa</taxon>
        <taxon>Ecdysozoa</taxon>
        <taxon>Arthropoda</taxon>
        <taxon>Hexapoda</taxon>
        <taxon>Insecta</taxon>
        <taxon>Pterygota</taxon>
        <taxon>Neoptera</taxon>
        <taxon>Endopterygota</taxon>
        <taxon>Lepidoptera</taxon>
        <taxon>Glossata</taxon>
        <taxon>Ditrysia</taxon>
        <taxon>Pyraloidea</taxon>
        <taxon>Crambidae</taxon>
        <taxon>Crambinae</taxon>
        <taxon>Chilo</taxon>
    </lineage>
</organism>
<sequence length="232" mass="25731">MLHEADIAAVRRALEKAEAPFENSLLLQDSIDFGEKFNELLAKRSVSANKAKEVKQRCTNFLVRLVKELVDRLPVNVSVVEKIDVLSPNRCLSTSNKPNIDDFSWQFGEPNIDKESTINQFRTLSTMRIKEIIGTASPNDIVNFWVQVSKMQNAGGDPIFKDLAEFSLRCLSLPLSNAVVERIFSVMGRKMYDSSRGCASTSTASTVNVDDGEVILDALLLLAADEAESECI</sequence>
<accession>A0ABN8ASS8</accession>
<dbReference type="Proteomes" id="UP001153292">
    <property type="component" value="Chromosome 1"/>
</dbReference>
<reference evidence="1" key="1">
    <citation type="submission" date="2021-12" db="EMBL/GenBank/DDBJ databases">
        <authorList>
            <person name="King R."/>
        </authorList>
    </citation>
    <scope>NUCLEOTIDE SEQUENCE</scope>
</reference>
<evidence type="ECO:0000313" key="1">
    <source>
        <dbReference type="EMBL" id="CAH0397423.1"/>
    </source>
</evidence>
<proteinExistence type="predicted"/>
<evidence type="ECO:0000313" key="2">
    <source>
        <dbReference type="Proteomes" id="UP001153292"/>
    </source>
</evidence>
<evidence type="ECO:0008006" key="3">
    <source>
        <dbReference type="Google" id="ProtNLM"/>
    </source>
</evidence>
<dbReference type="EMBL" id="OU963894">
    <property type="protein sequence ID" value="CAH0397423.1"/>
    <property type="molecule type" value="Genomic_DNA"/>
</dbReference>